<proteinExistence type="predicted"/>
<evidence type="ECO:0000313" key="3">
    <source>
        <dbReference type="Proteomes" id="UP000324222"/>
    </source>
</evidence>
<dbReference type="Proteomes" id="UP000324222">
    <property type="component" value="Unassembled WGS sequence"/>
</dbReference>
<organism evidence="2 3">
    <name type="scientific">Portunus trituberculatus</name>
    <name type="common">Swimming crab</name>
    <name type="synonym">Neptunus trituberculatus</name>
    <dbReference type="NCBI Taxonomy" id="210409"/>
    <lineage>
        <taxon>Eukaryota</taxon>
        <taxon>Metazoa</taxon>
        <taxon>Ecdysozoa</taxon>
        <taxon>Arthropoda</taxon>
        <taxon>Crustacea</taxon>
        <taxon>Multicrustacea</taxon>
        <taxon>Malacostraca</taxon>
        <taxon>Eumalacostraca</taxon>
        <taxon>Eucarida</taxon>
        <taxon>Decapoda</taxon>
        <taxon>Pleocyemata</taxon>
        <taxon>Brachyura</taxon>
        <taxon>Eubrachyura</taxon>
        <taxon>Portunoidea</taxon>
        <taxon>Portunidae</taxon>
        <taxon>Portuninae</taxon>
        <taxon>Portunus</taxon>
    </lineage>
</organism>
<dbReference type="EMBL" id="VSRR010012009">
    <property type="protein sequence ID" value="MPC53954.1"/>
    <property type="molecule type" value="Genomic_DNA"/>
</dbReference>
<keyword evidence="3" id="KW-1185">Reference proteome</keyword>
<gene>
    <name evidence="2" type="ORF">E2C01_047858</name>
</gene>
<evidence type="ECO:0000256" key="1">
    <source>
        <dbReference type="SAM" id="MobiDB-lite"/>
    </source>
</evidence>
<name>A0A5B7GBN9_PORTR</name>
<feature type="region of interest" description="Disordered" evidence="1">
    <location>
        <begin position="1"/>
        <end position="48"/>
    </location>
</feature>
<dbReference type="AlphaFoldDB" id="A0A5B7GBN9"/>
<evidence type="ECO:0000313" key="2">
    <source>
        <dbReference type="EMBL" id="MPC53954.1"/>
    </source>
</evidence>
<feature type="compositionally biased region" description="Low complexity" evidence="1">
    <location>
        <begin position="26"/>
        <end position="36"/>
    </location>
</feature>
<reference evidence="2 3" key="1">
    <citation type="submission" date="2019-05" db="EMBL/GenBank/DDBJ databases">
        <title>Another draft genome of Portunus trituberculatus and its Hox gene families provides insights of decapod evolution.</title>
        <authorList>
            <person name="Jeong J.-H."/>
            <person name="Song I."/>
            <person name="Kim S."/>
            <person name="Choi T."/>
            <person name="Kim D."/>
            <person name="Ryu S."/>
            <person name="Kim W."/>
        </authorList>
    </citation>
    <scope>NUCLEOTIDE SEQUENCE [LARGE SCALE GENOMIC DNA]</scope>
    <source>
        <tissue evidence="2">Muscle</tissue>
    </source>
</reference>
<accession>A0A5B7GBN9</accession>
<sequence>MKGPRRAPRPATRGTTTKSDAQRAWNSTNGNSNNTRGRTRESGRWPNGHKNMAIAACYMRPVLKGLMVKPDADGYGVTSSHASAVQRDVRKKTGLTSQRVTVVWVTL</sequence>
<protein>
    <submittedName>
        <fullName evidence="2">Uncharacterized protein</fullName>
    </submittedName>
</protein>
<comment type="caution">
    <text evidence="2">The sequence shown here is derived from an EMBL/GenBank/DDBJ whole genome shotgun (WGS) entry which is preliminary data.</text>
</comment>